<keyword evidence="4" id="KW-1185">Reference proteome</keyword>
<feature type="compositionally biased region" description="Acidic residues" evidence="1">
    <location>
        <begin position="96"/>
        <end position="110"/>
    </location>
</feature>
<sequence length="294" mass="28799">MGSLRNPIGPLPSSIYWRRRAVALAVLALLVLLIVWLLVSGGGDGGTSDEGKGGGNGPASTITPGPTKSGPVNSDRPGGRDEEDGDGGSGGSGGSGDEDGGTGGSGDDEGGGAAGGSGWGAGNGSGAGGDDGSAGSGGGGGGGAGGGSAAGKGAGVALPADTKLPDCADGDVELKLRAVEKKYEAGEKPKFRLTVENAKGSACKIDLGRGATVVTIKDSDDDKVWTSDDCLRDKQPFLRRVPAKGDSVHTLTWFGKPSAANCASPPAASAKAGDYEIEVKVKGLKTARTSFELT</sequence>
<keyword evidence="2" id="KW-0472">Membrane</keyword>
<feature type="region of interest" description="Disordered" evidence="1">
    <location>
        <begin position="45"/>
        <end position="154"/>
    </location>
</feature>
<dbReference type="Proteomes" id="UP001500016">
    <property type="component" value="Unassembled WGS sequence"/>
</dbReference>
<proteinExistence type="predicted"/>
<feature type="compositionally biased region" description="Polar residues" evidence="1">
    <location>
        <begin position="58"/>
        <end position="72"/>
    </location>
</feature>
<organism evidence="3 4">
    <name type="scientific">Streptomyces albiaxialis</name>
    <dbReference type="NCBI Taxonomy" id="329523"/>
    <lineage>
        <taxon>Bacteria</taxon>
        <taxon>Bacillati</taxon>
        <taxon>Actinomycetota</taxon>
        <taxon>Actinomycetes</taxon>
        <taxon>Kitasatosporales</taxon>
        <taxon>Streptomycetaceae</taxon>
        <taxon>Streptomyces</taxon>
    </lineage>
</organism>
<dbReference type="RefSeq" id="WP_344535783.1">
    <property type="nucleotide sequence ID" value="NZ_BAAAPE010000032.1"/>
</dbReference>
<reference evidence="3 4" key="1">
    <citation type="journal article" date="2019" name="Int. J. Syst. Evol. Microbiol.">
        <title>The Global Catalogue of Microorganisms (GCM) 10K type strain sequencing project: providing services to taxonomists for standard genome sequencing and annotation.</title>
        <authorList>
            <consortium name="The Broad Institute Genomics Platform"/>
            <consortium name="The Broad Institute Genome Sequencing Center for Infectious Disease"/>
            <person name="Wu L."/>
            <person name="Ma J."/>
        </authorList>
    </citation>
    <scope>NUCLEOTIDE SEQUENCE [LARGE SCALE GENOMIC DNA]</scope>
    <source>
        <strain evidence="3 4">JCM 15478</strain>
    </source>
</reference>
<keyword evidence="2" id="KW-1133">Transmembrane helix</keyword>
<accession>A0ABN2X5W8</accession>
<feature type="compositionally biased region" description="Gly residues" evidence="1">
    <location>
        <begin position="45"/>
        <end position="57"/>
    </location>
</feature>
<keyword evidence="2" id="KW-0812">Transmembrane</keyword>
<dbReference type="EMBL" id="BAAAPE010000032">
    <property type="protein sequence ID" value="GAA2104862.1"/>
    <property type="molecule type" value="Genomic_DNA"/>
</dbReference>
<comment type="caution">
    <text evidence="3">The sequence shown here is derived from an EMBL/GenBank/DDBJ whole genome shotgun (WGS) entry which is preliminary data.</text>
</comment>
<protein>
    <submittedName>
        <fullName evidence="3">Uncharacterized protein</fullName>
    </submittedName>
</protein>
<evidence type="ECO:0000256" key="1">
    <source>
        <dbReference type="SAM" id="MobiDB-lite"/>
    </source>
</evidence>
<evidence type="ECO:0000313" key="4">
    <source>
        <dbReference type="Proteomes" id="UP001500016"/>
    </source>
</evidence>
<feature type="compositionally biased region" description="Gly residues" evidence="1">
    <location>
        <begin position="111"/>
        <end position="154"/>
    </location>
</feature>
<evidence type="ECO:0000256" key="2">
    <source>
        <dbReference type="SAM" id="Phobius"/>
    </source>
</evidence>
<evidence type="ECO:0000313" key="3">
    <source>
        <dbReference type="EMBL" id="GAA2104862.1"/>
    </source>
</evidence>
<feature type="transmembrane region" description="Helical" evidence="2">
    <location>
        <begin position="21"/>
        <end position="39"/>
    </location>
</feature>
<gene>
    <name evidence="3" type="ORF">GCM10009801_80750</name>
</gene>
<name>A0ABN2X5W8_9ACTN</name>